<proteinExistence type="inferred from homology"/>
<dbReference type="PANTHER" id="PTHR11178">
    <property type="entry name" value="IRON-SULFUR CLUSTER SCAFFOLD PROTEIN NFU-RELATED"/>
    <property type="match status" value="1"/>
</dbReference>
<comment type="function">
    <text evidence="5">Involved in iron-sulfur cluster biogenesis. Binds a 4Fe-4S cluster, can transfer this cluster to apoproteins, and thereby intervenes in the maturation of Fe/S proteins. Could also act as a scaffold/chaperone for damaged Fe/S proteins.</text>
</comment>
<dbReference type="HAMAP" id="MF_01637">
    <property type="entry name" value="Fe_S_biogen_NfuA"/>
    <property type="match status" value="1"/>
</dbReference>
<dbReference type="Gene3D" id="2.60.300.12">
    <property type="entry name" value="HesB-like domain"/>
    <property type="match status" value="1"/>
</dbReference>
<comment type="similarity">
    <text evidence="5">Belongs to the NfuA family.</text>
</comment>
<dbReference type="InterPro" id="IPR034904">
    <property type="entry name" value="FSCA_dom_sf"/>
</dbReference>
<dbReference type="GO" id="GO:0051539">
    <property type="term" value="F:4 iron, 4 sulfur cluster binding"/>
    <property type="evidence" value="ECO:0007669"/>
    <property type="project" value="UniProtKB-UniRule"/>
</dbReference>
<keyword evidence="2 5" id="KW-0479">Metal-binding</keyword>
<evidence type="ECO:0000256" key="1">
    <source>
        <dbReference type="ARBA" id="ARBA00022485"/>
    </source>
</evidence>
<dbReference type="KEGG" id="micc:AUP74_02671"/>
<dbReference type="Gene3D" id="3.30.300.130">
    <property type="entry name" value="Fe-S cluster assembly (FSCA)"/>
    <property type="match status" value="1"/>
</dbReference>
<dbReference type="PATRIC" id="fig|1769779.3.peg.2662"/>
<sequence length="200" mass="22112">MSEQSSELNVTITESAQEYLRELLDKQDCEGIAIRMFVSSPGTPNAETCIAYCRPGEEQEDDVVMELNGLKAYFEGRSVPYLDEARVDYSSDKMGGQLTIRAPNSRMPKITDDSPVEDRINYVLYNDINPGLAAHGGQVSLVEFTEDNYAILKFGGGCQGCGMVDMTLKEGVEKTLKEKVPEVAGVKDITDHTDKSQAYY</sequence>
<dbReference type="EMBL" id="CP014143">
    <property type="protein sequence ID" value="AOS98067.1"/>
    <property type="molecule type" value="Genomic_DNA"/>
</dbReference>
<dbReference type="SUPFAM" id="SSF117916">
    <property type="entry name" value="Fe-S cluster assembly (FSCA) domain-like"/>
    <property type="match status" value="1"/>
</dbReference>
<evidence type="ECO:0000259" key="7">
    <source>
        <dbReference type="Pfam" id="PF01521"/>
    </source>
</evidence>
<dbReference type="OrthoDB" id="9785450at2"/>
<evidence type="ECO:0000256" key="4">
    <source>
        <dbReference type="ARBA" id="ARBA00023014"/>
    </source>
</evidence>
<dbReference type="GO" id="GO:0016226">
    <property type="term" value="P:iron-sulfur cluster assembly"/>
    <property type="evidence" value="ECO:0007669"/>
    <property type="project" value="UniProtKB-UniRule"/>
</dbReference>
<evidence type="ECO:0000259" key="6">
    <source>
        <dbReference type="Pfam" id="PF01106"/>
    </source>
</evidence>
<dbReference type="InterPro" id="IPR035903">
    <property type="entry name" value="HesB-like_dom_sf"/>
</dbReference>
<dbReference type="Pfam" id="PF01106">
    <property type="entry name" value="NifU"/>
    <property type="match status" value="1"/>
</dbReference>
<dbReference type="Pfam" id="PF01521">
    <property type="entry name" value="Fe-S_biosyn"/>
    <property type="match status" value="1"/>
</dbReference>
<feature type="binding site" evidence="5">
    <location>
        <position position="161"/>
    </location>
    <ligand>
        <name>[4Fe-4S] cluster</name>
        <dbReference type="ChEBI" id="CHEBI:49883"/>
    </ligand>
</feature>
<evidence type="ECO:0000256" key="2">
    <source>
        <dbReference type="ARBA" id="ARBA00022723"/>
    </source>
</evidence>
<dbReference type="STRING" id="1769779.AUP74_02671"/>
<gene>
    <name evidence="5 8" type="primary">nfuA</name>
    <name evidence="8" type="ORF">AUP74_02671</name>
</gene>
<protein>
    <recommendedName>
        <fullName evidence="5">Fe/S biogenesis protein NfuA</fullName>
    </recommendedName>
</protein>
<feature type="domain" description="Core" evidence="7">
    <location>
        <begin position="9"/>
        <end position="104"/>
    </location>
</feature>
<dbReference type="GO" id="GO:0051604">
    <property type="term" value="P:protein maturation"/>
    <property type="evidence" value="ECO:0007669"/>
    <property type="project" value="UniProtKB-UniRule"/>
</dbReference>
<dbReference type="Proteomes" id="UP000095672">
    <property type="component" value="Chromosome"/>
</dbReference>
<keyword evidence="3 5" id="KW-0408">Iron</keyword>
<evidence type="ECO:0000256" key="5">
    <source>
        <dbReference type="HAMAP-Rule" id="MF_01637"/>
    </source>
</evidence>
<keyword evidence="9" id="KW-1185">Reference proteome</keyword>
<dbReference type="InterPro" id="IPR000361">
    <property type="entry name" value="ATAP_core_dom"/>
</dbReference>
<keyword evidence="1 5" id="KW-0004">4Fe-4S</keyword>
<dbReference type="SUPFAM" id="SSF89360">
    <property type="entry name" value="HesB-like domain"/>
    <property type="match status" value="1"/>
</dbReference>
<evidence type="ECO:0000313" key="9">
    <source>
        <dbReference type="Proteomes" id="UP000095672"/>
    </source>
</evidence>
<dbReference type="AlphaFoldDB" id="A0A1C9WAA4"/>
<feature type="domain" description="NIF system FeS cluster assembly NifU C-terminal" evidence="6">
    <location>
        <begin position="120"/>
        <end position="186"/>
    </location>
</feature>
<keyword evidence="4 5" id="KW-0411">Iron-sulfur</keyword>
<evidence type="ECO:0000313" key="8">
    <source>
        <dbReference type="EMBL" id="AOS98067.1"/>
    </source>
</evidence>
<accession>A0A1C9WAA4</accession>
<reference evidence="9" key="1">
    <citation type="submission" date="2016-01" db="EMBL/GenBank/DDBJ databases">
        <title>Complete genome sequence of Microbulbifer sp. CCB-MM1, a halophile isolated from Matang Mangrove Forest, Perak.</title>
        <authorList>
            <person name="Moh T.H."/>
            <person name="Dinesh B."/>
            <person name="Lau N.-S."/>
            <person name="Go F."/>
            <person name="Alexander Chong S.-C."/>
        </authorList>
    </citation>
    <scope>NUCLEOTIDE SEQUENCE [LARGE SCALE GENOMIC DNA]</scope>
    <source>
        <strain evidence="9">CCB-MM1</strain>
    </source>
</reference>
<dbReference type="InterPro" id="IPR017726">
    <property type="entry name" value="Fe/S_biogenesis_protein_NfuA"/>
</dbReference>
<dbReference type="InterPro" id="IPR001075">
    <property type="entry name" value="NIF_FeS_clus_asmbl_NifU_C"/>
</dbReference>
<name>A0A1C9WAA4_9GAMM</name>
<dbReference type="NCBIfam" id="TIGR03341">
    <property type="entry name" value="YhgI_GntY"/>
    <property type="match status" value="1"/>
</dbReference>
<comment type="subunit">
    <text evidence="5">Homodimer.</text>
</comment>
<dbReference type="RefSeq" id="WP_069947987.1">
    <property type="nucleotide sequence ID" value="NZ_CP014143.1"/>
</dbReference>
<organism evidence="8 9">
    <name type="scientific">Microbulbifer aggregans</name>
    <dbReference type="NCBI Taxonomy" id="1769779"/>
    <lineage>
        <taxon>Bacteria</taxon>
        <taxon>Pseudomonadati</taxon>
        <taxon>Pseudomonadota</taxon>
        <taxon>Gammaproteobacteria</taxon>
        <taxon>Cellvibrionales</taxon>
        <taxon>Microbulbiferaceae</taxon>
        <taxon>Microbulbifer</taxon>
    </lineage>
</organism>
<dbReference type="GO" id="GO:0005506">
    <property type="term" value="F:iron ion binding"/>
    <property type="evidence" value="ECO:0007669"/>
    <property type="project" value="InterPro"/>
</dbReference>
<comment type="cofactor">
    <cofactor evidence="5">
        <name>[4Fe-4S] cluster</name>
        <dbReference type="ChEBI" id="CHEBI:49883"/>
    </cofactor>
    <text evidence="5">Binds 1 [4Fe-4S] cluster per subunit. The cluster is presumably bound at the interface of two monomers.</text>
</comment>
<feature type="binding site" evidence="5">
    <location>
        <position position="158"/>
    </location>
    <ligand>
        <name>[4Fe-4S] cluster</name>
        <dbReference type="ChEBI" id="CHEBI:49883"/>
    </ligand>
</feature>
<evidence type="ECO:0000256" key="3">
    <source>
        <dbReference type="ARBA" id="ARBA00023004"/>
    </source>
</evidence>
<dbReference type="PANTHER" id="PTHR11178:SF51">
    <property type="entry name" value="FE_S BIOGENESIS PROTEIN NFUA"/>
    <property type="match status" value="1"/>
</dbReference>